<protein>
    <submittedName>
        <fullName evidence="5">Armadillo/beta-catenin-like repeat-containing protein, putative</fullName>
    </submittedName>
</protein>
<dbReference type="Pfam" id="PF00514">
    <property type="entry name" value="Arm"/>
    <property type="match status" value="1"/>
</dbReference>
<dbReference type="InterPro" id="IPR000225">
    <property type="entry name" value="Armadillo"/>
</dbReference>
<dbReference type="Gene3D" id="1.25.10.10">
    <property type="entry name" value="Leucine-rich Repeat Variant"/>
    <property type="match status" value="1"/>
</dbReference>
<dbReference type="OrthoDB" id="29145at2759"/>
<gene>
    <name evidence="5" type="ORF">ETH_00021385</name>
</gene>
<accession>U6KQK9</accession>
<dbReference type="SUPFAM" id="SSF48371">
    <property type="entry name" value="ARM repeat"/>
    <property type="match status" value="1"/>
</dbReference>
<evidence type="ECO:0000313" key="6">
    <source>
        <dbReference type="Proteomes" id="UP000030747"/>
    </source>
</evidence>
<dbReference type="VEuPathDB" id="ToxoDB:ETH_00021385"/>
<keyword evidence="3" id="KW-0653">Protein transport</keyword>
<evidence type="ECO:0000313" key="5">
    <source>
        <dbReference type="EMBL" id="CDJ39203.1"/>
    </source>
</evidence>
<keyword evidence="6" id="KW-1185">Reference proteome</keyword>
<dbReference type="Proteomes" id="UP000030747">
    <property type="component" value="Unassembled WGS sequence"/>
</dbReference>
<name>U6KQK9_EIMTE</name>
<evidence type="ECO:0000256" key="3">
    <source>
        <dbReference type="ARBA" id="ARBA00022927"/>
    </source>
</evidence>
<reference evidence="5" key="1">
    <citation type="submission" date="2013-10" db="EMBL/GenBank/DDBJ databases">
        <title>Genomic analysis of the causative agents of coccidiosis in chickens.</title>
        <authorList>
            <person name="Reid A.J."/>
            <person name="Blake D."/>
            <person name="Billington K."/>
            <person name="Browne H."/>
            <person name="Dunn M."/>
            <person name="Hung S."/>
            <person name="Kawahara F."/>
            <person name="Miranda-Saavedra D."/>
            <person name="Mourier T."/>
            <person name="Nagra H."/>
            <person name="Otto T.D."/>
            <person name="Rawlings N."/>
            <person name="Sanchez A."/>
            <person name="Sanders M."/>
            <person name="Subramaniam C."/>
            <person name="Tay Y."/>
            <person name="Dear P."/>
            <person name="Doerig C."/>
            <person name="Gruber A."/>
            <person name="Parkinson J."/>
            <person name="Shirley M."/>
            <person name="Wan K.L."/>
            <person name="Berriman M."/>
            <person name="Tomley F."/>
            <person name="Pain A."/>
        </authorList>
    </citation>
    <scope>NUCLEOTIDE SEQUENCE [LARGE SCALE GENOMIC DNA]</scope>
    <source>
        <strain evidence="5">Houghton</strain>
    </source>
</reference>
<dbReference type="InterPro" id="IPR011989">
    <property type="entry name" value="ARM-like"/>
</dbReference>
<dbReference type="GeneID" id="25253392"/>
<dbReference type="PANTHER" id="PTHR23316">
    <property type="entry name" value="IMPORTIN ALPHA"/>
    <property type="match status" value="1"/>
</dbReference>
<dbReference type="SMART" id="SM00185">
    <property type="entry name" value="ARM"/>
    <property type="match status" value="5"/>
</dbReference>
<dbReference type="InterPro" id="IPR016024">
    <property type="entry name" value="ARM-type_fold"/>
</dbReference>
<organism evidence="5 6">
    <name type="scientific">Eimeria tenella</name>
    <name type="common">Coccidian parasite</name>
    <dbReference type="NCBI Taxonomy" id="5802"/>
    <lineage>
        <taxon>Eukaryota</taxon>
        <taxon>Sar</taxon>
        <taxon>Alveolata</taxon>
        <taxon>Apicomplexa</taxon>
        <taxon>Conoidasida</taxon>
        <taxon>Coccidia</taxon>
        <taxon>Eucoccidiorida</taxon>
        <taxon>Eimeriorina</taxon>
        <taxon>Eimeriidae</taxon>
        <taxon>Eimeria</taxon>
    </lineage>
</organism>
<dbReference type="RefSeq" id="XP_013229958.1">
    <property type="nucleotide sequence ID" value="XM_013374504.1"/>
</dbReference>
<comment type="similarity">
    <text evidence="1">Belongs to the importin alpha family.</text>
</comment>
<evidence type="ECO:0000256" key="1">
    <source>
        <dbReference type="ARBA" id="ARBA00010394"/>
    </source>
</evidence>
<feature type="region of interest" description="Disordered" evidence="4">
    <location>
        <begin position="53"/>
        <end position="90"/>
    </location>
</feature>
<evidence type="ECO:0000256" key="4">
    <source>
        <dbReference type="SAM" id="MobiDB-lite"/>
    </source>
</evidence>
<sequence length="803" mass="86058">MLHKATAAAEQQQLQQMLPLYASPEQCKRHAAPPAASAFLDDLTARLTEQLSLSRPPHRAADKAAAAPASPGPCSAPPNDSAAESESPEVLEEVTRLLEPLPKLLQSALEQQQQQQQQQHNQVVVMLLKGVRGLRQLLSAAGEIPIAACLHAGALPLLVGCLAHHSKALMLEAAWCLTNLGSGSSADAAAVVSCGTLGFIFCSIFSFSPESLALPCSPLTSPRGAQQQAMGSPGASRETSGLPTEEEAFEQLLWALGNITGDSAAYRDIVLSQELLQEHMRSLLLQPPQQHEQLQRQQEAVQRHAITPQLQQLLLQQLHRIAGLAPQQCSAQLEGQPLLPSLHQQVLLLLQHAKRPQTWRTAVWLISNLCRGTPRPEAKLLSPLVPLLRHALQQASPQQVLPPQQHAELILQQETLADVCWAIDGLVTRPEGVSLLLQTPPLLLHVVHALAHSSGCCCCAVDSTTTDGVEGNAAANARTFELDVLTGRRNKCCRVCNPQLAQLLQDPQQQQHMLLPLHPALRIIGQIAAGTARHTQQLLSSCCCMRCLASATAAVHGSTGSGSNAGGCLAPEETLKPCCSRGTPVVLRCLRALLIRVSLPSLCREACWALSNLAVGNSEQLQQLLQCNIPQYALMLLEQPHLGDELRKEALWLVSNACTTAATFQQLLVMLQHGALRHLWALLEAAAAAADGRAAEAALNAIYNVVFLAEVAQQQRSGMISCGCCGATAAAAQCSCCCHKPLLLLTSLMPGDEGLMLLQQVRQQHLTDAADIKSDQLACKLLHLRNAVNPSLSSGGNCQLFVN</sequence>
<evidence type="ECO:0000256" key="2">
    <source>
        <dbReference type="ARBA" id="ARBA00022448"/>
    </source>
</evidence>
<dbReference type="EMBL" id="HG674237">
    <property type="protein sequence ID" value="CDJ39203.1"/>
    <property type="molecule type" value="Genomic_DNA"/>
</dbReference>
<reference evidence="5" key="2">
    <citation type="submission" date="2013-10" db="EMBL/GenBank/DDBJ databases">
        <authorList>
            <person name="Aslett M."/>
        </authorList>
    </citation>
    <scope>NUCLEOTIDE SEQUENCE [LARGE SCALE GENOMIC DNA]</scope>
    <source>
        <strain evidence="5">Houghton</strain>
    </source>
</reference>
<dbReference type="AlphaFoldDB" id="U6KQK9"/>
<dbReference type="GO" id="GO:0015031">
    <property type="term" value="P:protein transport"/>
    <property type="evidence" value="ECO:0007669"/>
    <property type="project" value="UniProtKB-KW"/>
</dbReference>
<proteinExistence type="inferred from homology"/>
<dbReference type="OMA" id="QCTRSIR"/>
<feature type="region of interest" description="Disordered" evidence="4">
    <location>
        <begin position="223"/>
        <end position="242"/>
    </location>
</feature>
<dbReference type="VEuPathDB" id="ToxoDB:ETH2_1262500"/>
<keyword evidence="2" id="KW-0813">Transport</keyword>